<evidence type="ECO:0000256" key="5">
    <source>
        <dbReference type="ARBA" id="ARBA00023239"/>
    </source>
</evidence>
<evidence type="ECO:0000256" key="4">
    <source>
        <dbReference type="ARBA" id="ARBA00022833"/>
    </source>
</evidence>
<keyword evidence="5" id="KW-0456">Lyase</keyword>
<dbReference type="EC" id="4.2.1.1" evidence="2"/>
<dbReference type="PANTHER" id="PTHR18952">
    <property type="entry name" value="CARBONIC ANHYDRASE"/>
    <property type="match status" value="1"/>
</dbReference>
<gene>
    <name evidence="8" type="ORF">Zmor_024157</name>
</gene>
<dbReference type="GO" id="GO:0004089">
    <property type="term" value="F:carbonate dehydratase activity"/>
    <property type="evidence" value="ECO:0007669"/>
    <property type="project" value="UniProtKB-EC"/>
</dbReference>
<protein>
    <recommendedName>
        <fullName evidence="2">carbonic anhydrase</fullName>
        <ecNumber evidence="2">4.2.1.1</ecNumber>
    </recommendedName>
</protein>
<keyword evidence="9" id="KW-1185">Reference proteome</keyword>
<reference evidence="8" key="1">
    <citation type="journal article" date="2023" name="G3 (Bethesda)">
        <title>Whole genome assemblies of Zophobas morio and Tenebrio molitor.</title>
        <authorList>
            <person name="Kaur S."/>
            <person name="Stinson S.A."/>
            <person name="diCenzo G.C."/>
        </authorList>
    </citation>
    <scope>NUCLEOTIDE SEQUENCE</scope>
    <source>
        <strain evidence="8">QUZm001</strain>
    </source>
</reference>
<sequence>MWPAQHCLNGKRQSPINIIVENTTLAKNEPLQFDEKFGEKLKANIRSEDYIVEVYLDDLSTKAEILEGGLNGSYSFLRLEFHWLSQHTIDNRSFPLEVTSVFYASKYGDPVSAIPHEDGFVALSTFYNITDQSNPIFDNLLRSIPEIRHKMNNDPVPLKEEIILSDFMSKNDERYFTYPGSYTRPVCDEIVTCLVFEGPFYLSFDQYYTLTGIKDDEDNPIFYNNRDIQNQNGRTVYRSA</sequence>
<dbReference type="Gene3D" id="3.10.200.10">
    <property type="entry name" value="Alpha carbonic anhydrase"/>
    <property type="match status" value="1"/>
</dbReference>
<evidence type="ECO:0000313" key="9">
    <source>
        <dbReference type="Proteomes" id="UP001168821"/>
    </source>
</evidence>
<evidence type="ECO:0000259" key="7">
    <source>
        <dbReference type="PROSITE" id="PS51144"/>
    </source>
</evidence>
<name>A0AA38HY04_9CUCU</name>
<evidence type="ECO:0000256" key="6">
    <source>
        <dbReference type="ARBA" id="ARBA00048348"/>
    </source>
</evidence>
<accession>A0AA38HY04</accession>
<comment type="catalytic activity">
    <reaction evidence="6">
        <text>hydrogencarbonate + H(+) = CO2 + H2O</text>
        <dbReference type="Rhea" id="RHEA:10748"/>
        <dbReference type="ChEBI" id="CHEBI:15377"/>
        <dbReference type="ChEBI" id="CHEBI:15378"/>
        <dbReference type="ChEBI" id="CHEBI:16526"/>
        <dbReference type="ChEBI" id="CHEBI:17544"/>
        <dbReference type="EC" id="4.2.1.1"/>
    </reaction>
</comment>
<dbReference type="PANTHER" id="PTHR18952:SF265">
    <property type="entry name" value="CARBONIC ANHYDRASE"/>
    <property type="match status" value="1"/>
</dbReference>
<keyword evidence="3" id="KW-0479">Metal-binding</keyword>
<evidence type="ECO:0000256" key="3">
    <source>
        <dbReference type="ARBA" id="ARBA00022723"/>
    </source>
</evidence>
<evidence type="ECO:0000256" key="1">
    <source>
        <dbReference type="ARBA" id="ARBA00010718"/>
    </source>
</evidence>
<comment type="similarity">
    <text evidence="1">Belongs to the alpha-carbonic anhydrase family.</text>
</comment>
<comment type="caution">
    <text evidence="8">The sequence shown here is derived from an EMBL/GenBank/DDBJ whole genome shotgun (WGS) entry which is preliminary data.</text>
</comment>
<organism evidence="8 9">
    <name type="scientific">Zophobas morio</name>
    <dbReference type="NCBI Taxonomy" id="2755281"/>
    <lineage>
        <taxon>Eukaryota</taxon>
        <taxon>Metazoa</taxon>
        <taxon>Ecdysozoa</taxon>
        <taxon>Arthropoda</taxon>
        <taxon>Hexapoda</taxon>
        <taxon>Insecta</taxon>
        <taxon>Pterygota</taxon>
        <taxon>Neoptera</taxon>
        <taxon>Endopterygota</taxon>
        <taxon>Coleoptera</taxon>
        <taxon>Polyphaga</taxon>
        <taxon>Cucujiformia</taxon>
        <taxon>Tenebrionidae</taxon>
        <taxon>Zophobas</taxon>
    </lineage>
</organism>
<evidence type="ECO:0000256" key="2">
    <source>
        <dbReference type="ARBA" id="ARBA00012925"/>
    </source>
</evidence>
<dbReference type="SUPFAM" id="SSF51069">
    <property type="entry name" value="Carbonic anhydrase"/>
    <property type="match status" value="1"/>
</dbReference>
<dbReference type="InterPro" id="IPR001148">
    <property type="entry name" value="CA_dom"/>
</dbReference>
<dbReference type="SMART" id="SM01057">
    <property type="entry name" value="Carb_anhydrase"/>
    <property type="match status" value="1"/>
</dbReference>
<evidence type="ECO:0000313" key="8">
    <source>
        <dbReference type="EMBL" id="KAJ3646573.1"/>
    </source>
</evidence>
<dbReference type="Pfam" id="PF00194">
    <property type="entry name" value="Carb_anhydrase"/>
    <property type="match status" value="1"/>
</dbReference>
<proteinExistence type="inferred from homology"/>
<dbReference type="CDD" id="cd00326">
    <property type="entry name" value="alpha_CA"/>
    <property type="match status" value="1"/>
</dbReference>
<dbReference type="InterPro" id="IPR036398">
    <property type="entry name" value="CA_dom_sf"/>
</dbReference>
<dbReference type="PROSITE" id="PS51144">
    <property type="entry name" value="ALPHA_CA_2"/>
    <property type="match status" value="1"/>
</dbReference>
<dbReference type="GO" id="GO:0008270">
    <property type="term" value="F:zinc ion binding"/>
    <property type="evidence" value="ECO:0007669"/>
    <property type="project" value="InterPro"/>
</dbReference>
<dbReference type="AlphaFoldDB" id="A0AA38HY04"/>
<feature type="domain" description="Alpha-carbonic anhydrase" evidence="7">
    <location>
        <begin position="1"/>
        <end position="240"/>
    </location>
</feature>
<dbReference type="EMBL" id="JALNTZ010000007">
    <property type="protein sequence ID" value="KAJ3646573.1"/>
    <property type="molecule type" value="Genomic_DNA"/>
</dbReference>
<keyword evidence="4" id="KW-0862">Zinc</keyword>
<dbReference type="Proteomes" id="UP001168821">
    <property type="component" value="Unassembled WGS sequence"/>
</dbReference>
<dbReference type="InterPro" id="IPR023561">
    <property type="entry name" value="Carbonic_anhydrase_a-class"/>
</dbReference>